<dbReference type="EMBL" id="AP027733">
    <property type="protein sequence ID" value="BDZ52549.1"/>
    <property type="molecule type" value="Genomic_DNA"/>
</dbReference>
<evidence type="ECO:0000313" key="1">
    <source>
        <dbReference type="EMBL" id="BDZ52549.1"/>
    </source>
</evidence>
<sequence length="101" mass="11542">MSDDARSRAERDVAAMSEDERAALLHTSDGYYVLDRYNDTTEDRRVFYKVIGIDQWKLVDGSWQPLGSAGTYKNEPLWWLWTGDTDFHAISETDLPNGAPL</sequence>
<reference evidence="2" key="1">
    <citation type="journal article" date="2019" name="Int. J. Syst. Evol. Microbiol.">
        <title>The Global Catalogue of Microorganisms (GCM) 10K type strain sequencing project: providing services to taxonomists for standard genome sequencing and annotation.</title>
        <authorList>
            <consortium name="The Broad Institute Genomics Platform"/>
            <consortium name="The Broad Institute Genome Sequencing Center for Infectious Disease"/>
            <person name="Wu L."/>
            <person name="Ma J."/>
        </authorList>
    </citation>
    <scope>NUCLEOTIDE SEQUENCE [LARGE SCALE GENOMIC DNA]</scope>
    <source>
        <strain evidence="2">NBRC 108728</strain>
    </source>
</reference>
<dbReference type="RefSeq" id="WP_286347394.1">
    <property type="nucleotide sequence ID" value="NZ_AP027733.1"/>
</dbReference>
<organism evidence="1 2">
    <name type="scientific">Frondihabitans sucicola</name>
    <dbReference type="NCBI Taxonomy" id="1268041"/>
    <lineage>
        <taxon>Bacteria</taxon>
        <taxon>Bacillati</taxon>
        <taxon>Actinomycetota</taxon>
        <taxon>Actinomycetes</taxon>
        <taxon>Micrococcales</taxon>
        <taxon>Microbacteriaceae</taxon>
        <taxon>Frondihabitans</taxon>
    </lineage>
</organism>
<proteinExistence type="predicted"/>
<accession>A0ABN6Y5I1</accession>
<keyword evidence="2" id="KW-1185">Reference proteome</keyword>
<gene>
    <name evidence="1" type="ORF">GCM10025867_47900</name>
</gene>
<keyword evidence="1" id="KW-0614">Plasmid</keyword>
<protein>
    <submittedName>
        <fullName evidence="1">Uncharacterized protein</fullName>
    </submittedName>
</protein>
<evidence type="ECO:0000313" key="2">
    <source>
        <dbReference type="Proteomes" id="UP001321486"/>
    </source>
</evidence>
<geneLocation type="plasmid" evidence="1 2">
    <name>pNBRC108728a</name>
</geneLocation>
<dbReference type="Proteomes" id="UP001321486">
    <property type="component" value="Plasmid pNBRC108728a"/>
</dbReference>
<name>A0ABN6Y5I1_9MICO</name>